<dbReference type="InterPro" id="IPR050005">
    <property type="entry name" value="DenD"/>
</dbReference>
<evidence type="ECO:0000256" key="2">
    <source>
        <dbReference type="ARBA" id="ARBA00023277"/>
    </source>
</evidence>
<dbReference type="STRING" id="1196081.A0A364KNB6"/>
<evidence type="ECO:0000259" key="3">
    <source>
        <dbReference type="Pfam" id="PF01370"/>
    </source>
</evidence>
<dbReference type="RefSeq" id="XP_040729559.1">
    <property type="nucleotide sequence ID" value="XM_040873048.1"/>
</dbReference>
<dbReference type="NCBIfam" id="NF043036">
    <property type="entry name" value="ErythonDh"/>
    <property type="match status" value="1"/>
</dbReference>
<evidence type="ECO:0000313" key="5">
    <source>
        <dbReference type="Proteomes" id="UP000249363"/>
    </source>
</evidence>
<dbReference type="CDD" id="cd05238">
    <property type="entry name" value="Gne_like_SDR_e"/>
    <property type="match status" value="1"/>
</dbReference>
<dbReference type="Pfam" id="PF01370">
    <property type="entry name" value="Epimerase"/>
    <property type="match status" value="1"/>
</dbReference>
<dbReference type="GO" id="GO:0016491">
    <property type="term" value="F:oxidoreductase activity"/>
    <property type="evidence" value="ECO:0007669"/>
    <property type="project" value="InterPro"/>
</dbReference>
<accession>A0A364KNB6</accession>
<keyword evidence="1" id="KW-0521">NADP</keyword>
<dbReference type="PANTHER" id="PTHR43103">
    <property type="entry name" value="NUCLEOSIDE-DIPHOSPHATE-SUGAR EPIMERASE"/>
    <property type="match status" value="1"/>
</dbReference>
<sequence length="335" mass="36233">MSMKILITGAGGFIGQALTKELLSDTQVSSITLTDVMKPPVPSSENNPISSPEIDSLAADLTSLTTCQELCSSKAFTHVYLLHGIMSGAAEANLELGLKVNVDSMRHVMDTLRTVRPGIRVIFPSSLAVFGPADPLKPEKVTENTIPLPQSSYGAQKQMGETLLNDYSRRGLLDGRIVRLPTIIVRPGKPSGAASSFCSGILREPFKGEESELPVPTSLNLWVCSTRTVIKNLIIARDIPTEAFDKVVARGSSRIVNLPGITVTVQEMLDALLQVGGEEVRKLVKEVPDSSVESIVGSWPAEFDISRATQLGFQQDGDLVKTIKEYLEDYAPKKL</sequence>
<organism evidence="4 5">
    <name type="scientific">Talaromyces amestolkiae</name>
    <dbReference type="NCBI Taxonomy" id="1196081"/>
    <lineage>
        <taxon>Eukaryota</taxon>
        <taxon>Fungi</taxon>
        <taxon>Dikarya</taxon>
        <taxon>Ascomycota</taxon>
        <taxon>Pezizomycotina</taxon>
        <taxon>Eurotiomycetes</taxon>
        <taxon>Eurotiomycetidae</taxon>
        <taxon>Eurotiales</taxon>
        <taxon>Trichocomaceae</taxon>
        <taxon>Talaromyces</taxon>
        <taxon>Talaromyces sect. Talaromyces</taxon>
    </lineage>
</organism>
<keyword evidence="2" id="KW-0119">Carbohydrate metabolism</keyword>
<dbReference type="InterPro" id="IPR036291">
    <property type="entry name" value="NAD(P)-bd_dom_sf"/>
</dbReference>
<feature type="domain" description="NAD-dependent epimerase/dehydratase" evidence="3">
    <location>
        <begin position="5"/>
        <end position="204"/>
    </location>
</feature>
<gene>
    <name evidence="4" type="ORF">BHQ10_001054</name>
</gene>
<reference evidence="4 5" key="1">
    <citation type="journal article" date="2017" name="Biotechnol. Biofuels">
        <title>Differential beta-glucosidase expression as a function of carbon source availability in Talaromyces amestolkiae: a genomic and proteomic approach.</title>
        <authorList>
            <person name="de Eugenio L.I."/>
            <person name="Mendez-Liter J.A."/>
            <person name="Nieto-Dominguez M."/>
            <person name="Alonso L."/>
            <person name="Gil-Munoz J."/>
            <person name="Barriuso J."/>
            <person name="Prieto A."/>
            <person name="Martinez M.J."/>
        </authorList>
    </citation>
    <scope>NUCLEOTIDE SEQUENCE [LARGE SCALE GENOMIC DNA]</scope>
    <source>
        <strain evidence="4 5">CIB</strain>
    </source>
</reference>
<dbReference type="AlphaFoldDB" id="A0A364KNB6"/>
<dbReference type="OrthoDB" id="16464at2759"/>
<keyword evidence="5" id="KW-1185">Reference proteome</keyword>
<dbReference type="Gene3D" id="3.90.25.10">
    <property type="entry name" value="UDP-galactose 4-epimerase, domain 1"/>
    <property type="match status" value="1"/>
</dbReference>
<evidence type="ECO:0000256" key="1">
    <source>
        <dbReference type="ARBA" id="ARBA00022857"/>
    </source>
</evidence>
<evidence type="ECO:0000313" key="4">
    <source>
        <dbReference type="EMBL" id="RAO65042.1"/>
    </source>
</evidence>
<name>A0A364KNB6_TALAM</name>
<proteinExistence type="predicted"/>
<dbReference type="GeneID" id="63790271"/>
<dbReference type="EMBL" id="MIKG01000001">
    <property type="protein sequence ID" value="RAO65042.1"/>
    <property type="molecule type" value="Genomic_DNA"/>
</dbReference>
<dbReference type="Proteomes" id="UP000249363">
    <property type="component" value="Unassembled WGS sequence"/>
</dbReference>
<dbReference type="SUPFAM" id="SSF51735">
    <property type="entry name" value="NAD(P)-binding Rossmann-fold domains"/>
    <property type="match status" value="1"/>
</dbReference>
<comment type="caution">
    <text evidence="4">The sequence shown here is derived from an EMBL/GenBank/DDBJ whole genome shotgun (WGS) entry which is preliminary data.</text>
</comment>
<protein>
    <recommendedName>
        <fullName evidence="3">NAD-dependent epimerase/dehydratase domain-containing protein</fullName>
    </recommendedName>
</protein>
<dbReference type="InterPro" id="IPR001509">
    <property type="entry name" value="Epimerase_deHydtase"/>
</dbReference>
<dbReference type="Gene3D" id="3.40.50.720">
    <property type="entry name" value="NAD(P)-binding Rossmann-like Domain"/>
    <property type="match status" value="1"/>
</dbReference>
<dbReference type="PANTHER" id="PTHR43103:SF3">
    <property type="entry name" value="ADP-L-GLYCERO-D-MANNO-HEPTOSE-6-EPIMERASE"/>
    <property type="match status" value="1"/>
</dbReference>